<dbReference type="EMBL" id="UZAE01006035">
    <property type="protein sequence ID" value="VDO01955.1"/>
    <property type="molecule type" value="Genomic_DNA"/>
</dbReference>
<evidence type="ECO:0000256" key="2">
    <source>
        <dbReference type="ARBA" id="ARBA00012169"/>
    </source>
</evidence>
<dbReference type="GO" id="GO:0005737">
    <property type="term" value="C:cytoplasm"/>
    <property type="evidence" value="ECO:0007669"/>
    <property type="project" value="TreeGrafter"/>
</dbReference>
<dbReference type="GO" id="GO:0046854">
    <property type="term" value="P:phosphatidylinositol phosphate biosynthetic process"/>
    <property type="evidence" value="ECO:0007669"/>
    <property type="project" value="InterPro"/>
</dbReference>
<dbReference type="GO" id="GO:0004430">
    <property type="term" value="F:1-phosphatidylinositol 4-kinase activity"/>
    <property type="evidence" value="ECO:0007669"/>
    <property type="project" value="TreeGrafter"/>
</dbReference>
<sequence length="400" mass="45492">MTTMTVSDDAIRSFYMRKRELLLLLLVILIFTLSYPKATEIERLLVWYNPQGVAELSLEGESDVEVWLRKELLREKNSVHCVQLAWQLCPAAAIFLQRRLRGSDSVREEVSRLVRQSPILVSHVPAALQYLANPSNIEADIPELSYVLSWTPVAPVTAISFFSRMYPQHPLTHQYAVRVLDTYAPETLLFYVPQLVQGTRYDKLGYMSEFILSCAHRSPLLAHQLLWNMKTNIYRDEEGREKDIDIGSQLEWLSEEITKCFSGPALEFYKREFEFFDQITSVSGEIRPYPKGPERKKACLEALKKIKLQPGCYLPSNPDAIVLEIDYNSGTPMQSAAKAPYLARFKVSRCGITQLEKRAIQAASEIANNSVTSTTNPKPTAETAVPSRKDSHIFSLRSPL</sequence>
<name>A0A0R3TGA8_RODNA</name>
<dbReference type="AlphaFoldDB" id="A0A0R3TGA8"/>
<dbReference type="WBParaSite" id="HNAJ_0000609901-mRNA-1">
    <property type="protein sequence ID" value="HNAJ_0000609901-mRNA-1"/>
    <property type="gene ID" value="HNAJ_0000609901"/>
</dbReference>
<dbReference type="PANTHER" id="PTHR10048">
    <property type="entry name" value="PHOSPHATIDYLINOSITOL KINASE"/>
    <property type="match status" value="1"/>
</dbReference>
<proteinExistence type="inferred from homology"/>
<feature type="region of interest" description="Disordered" evidence="3">
    <location>
        <begin position="370"/>
        <end position="400"/>
    </location>
</feature>
<dbReference type="Proteomes" id="UP000278807">
    <property type="component" value="Unassembled WGS sequence"/>
</dbReference>
<dbReference type="Gene3D" id="1.25.40.70">
    <property type="entry name" value="Phosphatidylinositol 3-kinase, accessory domain (PIK)"/>
    <property type="match status" value="1"/>
</dbReference>
<gene>
    <name evidence="5" type="ORF">HNAJ_LOCUS6095</name>
</gene>
<protein>
    <recommendedName>
        <fullName evidence="2">1-phosphatidylinositol 4-kinase</fullName>
        <ecNumber evidence="2">2.7.1.67</ecNumber>
    </recommendedName>
</protein>
<dbReference type="STRING" id="102285.A0A0R3TGA8"/>
<feature type="domain" description="PIK helical" evidence="4">
    <location>
        <begin position="78"/>
        <end position="256"/>
    </location>
</feature>
<evidence type="ECO:0000256" key="3">
    <source>
        <dbReference type="SAM" id="MobiDB-lite"/>
    </source>
</evidence>
<dbReference type="OrthoDB" id="6275502at2759"/>
<dbReference type="InterPro" id="IPR042236">
    <property type="entry name" value="PI3K_accessory_sf"/>
</dbReference>
<dbReference type="PANTHER" id="PTHR10048:SF15">
    <property type="entry name" value="PHOSPHATIDYLINOSITOL 4-KINASE ALPHA"/>
    <property type="match status" value="1"/>
</dbReference>
<accession>A0A0R3TGA8</accession>
<dbReference type="SUPFAM" id="SSF56112">
    <property type="entry name" value="Protein kinase-like (PK-like)"/>
    <property type="match status" value="1"/>
</dbReference>
<dbReference type="GO" id="GO:0048015">
    <property type="term" value="P:phosphatidylinositol-mediated signaling"/>
    <property type="evidence" value="ECO:0007669"/>
    <property type="project" value="TreeGrafter"/>
</dbReference>
<dbReference type="SUPFAM" id="SSF48371">
    <property type="entry name" value="ARM repeat"/>
    <property type="match status" value="1"/>
</dbReference>
<evidence type="ECO:0000256" key="1">
    <source>
        <dbReference type="ARBA" id="ARBA00006209"/>
    </source>
</evidence>
<evidence type="ECO:0000313" key="7">
    <source>
        <dbReference type="WBParaSite" id="HNAJ_0000609901-mRNA-1"/>
    </source>
</evidence>
<dbReference type="PROSITE" id="PS51545">
    <property type="entry name" value="PIK_HELICAL"/>
    <property type="match status" value="1"/>
</dbReference>
<organism evidence="7">
    <name type="scientific">Rodentolepis nana</name>
    <name type="common">Dwarf tapeworm</name>
    <name type="synonym">Hymenolepis nana</name>
    <dbReference type="NCBI Taxonomy" id="102285"/>
    <lineage>
        <taxon>Eukaryota</taxon>
        <taxon>Metazoa</taxon>
        <taxon>Spiralia</taxon>
        <taxon>Lophotrochozoa</taxon>
        <taxon>Platyhelminthes</taxon>
        <taxon>Cestoda</taxon>
        <taxon>Eucestoda</taxon>
        <taxon>Cyclophyllidea</taxon>
        <taxon>Hymenolepididae</taxon>
        <taxon>Rodentolepis</taxon>
    </lineage>
</organism>
<evidence type="ECO:0000313" key="5">
    <source>
        <dbReference type="EMBL" id="VDO01955.1"/>
    </source>
</evidence>
<reference evidence="7" key="1">
    <citation type="submission" date="2017-02" db="UniProtKB">
        <authorList>
            <consortium name="WormBaseParasite"/>
        </authorList>
    </citation>
    <scope>IDENTIFICATION</scope>
</reference>
<dbReference type="InterPro" id="IPR001263">
    <property type="entry name" value="PI3K_accessory_dom"/>
</dbReference>
<reference evidence="5 6" key="2">
    <citation type="submission" date="2018-11" db="EMBL/GenBank/DDBJ databases">
        <authorList>
            <consortium name="Pathogen Informatics"/>
        </authorList>
    </citation>
    <scope>NUCLEOTIDE SEQUENCE [LARGE SCALE GENOMIC DNA]</scope>
</reference>
<dbReference type="InterPro" id="IPR011009">
    <property type="entry name" value="Kinase-like_dom_sf"/>
</dbReference>
<dbReference type="InterPro" id="IPR016024">
    <property type="entry name" value="ARM-type_fold"/>
</dbReference>
<dbReference type="Gene3D" id="3.30.1010.10">
    <property type="entry name" value="Phosphatidylinositol 3-kinase Catalytic Subunit, Chain A, domain 4"/>
    <property type="match status" value="1"/>
</dbReference>
<evidence type="ECO:0000259" key="4">
    <source>
        <dbReference type="PROSITE" id="PS51545"/>
    </source>
</evidence>
<dbReference type="GO" id="GO:0005886">
    <property type="term" value="C:plasma membrane"/>
    <property type="evidence" value="ECO:0007669"/>
    <property type="project" value="TreeGrafter"/>
</dbReference>
<keyword evidence="6" id="KW-1185">Reference proteome</keyword>
<dbReference type="FunFam" id="1.25.40.70:FF:000011">
    <property type="entry name" value="Phosphatidylinositol 4-kinase alpha"/>
    <property type="match status" value="1"/>
</dbReference>
<evidence type="ECO:0000313" key="6">
    <source>
        <dbReference type="Proteomes" id="UP000278807"/>
    </source>
</evidence>
<dbReference type="EC" id="2.7.1.67" evidence="2"/>
<comment type="similarity">
    <text evidence="1">Belongs to the PI3/PI4-kinase family. Type III PI4K subfamily.</text>
</comment>
<dbReference type="Pfam" id="PF00613">
    <property type="entry name" value="PI3Ka"/>
    <property type="match status" value="1"/>
</dbReference>
<dbReference type="SMART" id="SM00145">
    <property type="entry name" value="PI3Ka"/>
    <property type="match status" value="1"/>
</dbReference>
<dbReference type="InterPro" id="IPR015433">
    <property type="entry name" value="PI3/4_kinase"/>
</dbReference>